<dbReference type="SUPFAM" id="SSF53649">
    <property type="entry name" value="Alkaline phosphatase-like"/>
    <property type="match status" value="1"/>
</dbReference>
<dbReference type="PANTHER" id="PTHR10151:SF120">
    <property type="entry name" value="BIS(5'-ADENOSYL)-TRIPHOSPHATASE"/>
    <property type="match status" value="1"/>
</dbReference>
<proteinExistence type="predicted"/>
<dbReference type="InterPro" id="IPR002591">
    <property type="entry name" value="Phosphodiest/P_Trfase"/>
</dbReference>
<dbReference type="STRING" id="1921764.BSR28_04475"/>
<dbReference type="AlphaFoldDB" id="A0A1Q5PJB3"/>
<evidence type="ECO:0008006" key="3">
    <source>
        <dbReference type="Google" id="ProtNLM"/>
    </source>
</evidence>
<reference evidence="1 2" key="1">
    <citation type="submission" date="2016-11" db="EMBL/GenBank/DDBJ databases">
        <title>Actinomyces gypaetusis sp. nov. isolated from the vulture Gypaetus barbatus in Qinghai Tibet Plateau China.</title>
        <authorList>
            <person name="Meng X."/>
        </authorList>
    </citation>
    <scope>NUCLEOTIDE SEQUENCE [LARGE SCALE GENOMIC DNA]</scope>
    <source>
        <strain evidence="1 2">VUL4_2</strain>
    </source>
</reference>
<keyword evidence="2" id="KW-1185">Reference proteome</keyword>
<comment type="caution">
    <text evidence="1">The sequence shown here is derived from an EMBL/GenBank/DDBJ whole genome shotgun (WGS) entry which is preliminary data.</text>
</comment>
<dbReference type="GO" id="GO:0016787">
    <property type="term" value="F:hydrolase activity"/>
    <property type="evidence" value="ECO:0007669"/>
    <property type="project" value="UniProtKB-ARBA"/>
</dbReference>
<dbReference type="InterPro" id="IPR017850">
    <property type="entry name" value="Alkaline_phosphatase_core_sf"/>
</dbReference>
<dbReference type="EMBL" id="MQSV01000007">
    <property type="protein sequence ID" value="OKL45981.1"/>
    <property type="molecule type" value="Genomic_DNA"/>
</dbReference>
<evidence type="ECO:0000313" key="2">
    <source>
        <dbReference type="Proteomes" id="UP000186785"/>
    </source>
</evidence>
<protein>
    <recommendedName>
        <fullName evidence="3">Alkaline phosphatase family protein</fullName>
    </recommendedName>
</protein>
<gene>
    <name evidence="1" type="ORF">BSR29_08350</name>
</gene>
<organism evidence="1 2">
    <name type="scientific">Boudabousia liubingyangii</name>
    <dbReference type="NCBI Taxonomy" id="1921764"/>
    <lineage>
        <taxon>Bacteria</taxon>
        <taxon>Bacillati</taxon>
        <taxon>Actinomycetota</taxon>
        <taxon>Actinomycetes</taxon>
        <taxon>Actinomycetales</taxon>
        <taxon>Actinomycetaceae</taxon>
        <taxon>Boudabousia</taxon>
    </lineage>
</organism>
<dbReference type="Pfam" id="PF01663">
    <property type="entry name" value="Phosphodiest"/>
    <property type="match status" value="1"/>
</dbReference>
<sequence length="381" mass="41704">MPGLPSTDQLHQIDTQFQDCFQSYRQNPSVFQVKPAIENYLRATATETSGELDLGHGDSLVLLMVDGLGYELISNYRAYARNLWSVIKDTQPMVTSMPSTTAAAISSTLLGAKPAQSNMVGYQVYYRNKLFNLLNFLNAPVDPGEYQPLPSIFSKLQESGIPARAFLPAKYHRPGLTTAAMKSAELVEAADLRSALAKLKSNSATGFNYLYSNMVDHAGHAHGVGSDQWLAKLEEIDSLVMQMRRELSEKTKFIIMADHGMVNADPSKQIYLANSSHLAAGVKFLAGEPRCLHVHLDEGQDPGVTYEAWKEELAGKAWVLNAEEQSMALGGKSDKTGDFMVMMKSDYTLFDGRSGKPTAPTLPGVHGSLTSTEMLVPFAEV</sequence>
<dbReference type="Gene3D" id="3.40.720.10">
    <property type="entry name" value="Alkaline Phosphatase, subunit A"/>
    <property type="match status" value="1"/>
</dbReference>
<accession>A0A1Q5PJB3</accession>
<evidence type="ECO:0000313" key="1">
    <source>
        <dbReference type="EMBL" id="OKL45981.1"/>
    </source>
</evidence>
<name>A0A1Q5PJB3_9ACTO</name>
<dbReference type="PANTHER" id="PTHR10151">
    <property type="entry name" value="ECTONUCLEOTIDE PYROPHOSPHATASE/PHOSPHODIESTERASE"/>
    <property type="match status" value="1"/>
</dbReference>
<dbReference type="Proteomes" id="UP000186785">
    <property type="component" value="Unassembled WGS sequence"/>
</dbReference>